<protein>
    <submittedName>
        <fullName evidence="1">YkgJ family cysteine cluster protein</fullName>
    </submittedName>
</protein>
<dbReference type="EMBL" id="JADIKM010000004">
    <property type="protein sequence ID" value="MFK2905397.1"/>
    <property type="molecule type" value="Genomic_DNA"/>
</dbReference>
<reference evidence="1 2" key="1">
    <citation type="submission" date="2020-10" db="EMBL/GenBank/DDBJ databases">
        <title>Phylogeny of dyella-like bacteria.</title>
        <authorList>
            <person name="Fu J."/>
        </authorList>
    </citation>
    <scope>NUCLEOTIDE SEQUENCE [LARGE SCALE GENOMIC DNA]</scope>
    <source>
        <strain evidence="1 2">Gsoil3046</strain>
    </source>
</reference>
<comment type="caution">
    <text evidence="1">The sequence shown here is derived from an EMBL/GenBank/DDBJ whole genome shotgun (WGS) entry which is preliminary data.</text>
</comment>
<keyword evidence="2" id="KW-1185">Reference proteome</keyword>
<proteinExistence type="predicted"/>
<evidence type="ECO:0000313" key="2">
    <source>
        <dbReference type="Proteomes" id="UP001620460"/>
    </source>
</evidence>
<dbReference type="InterPro" id="IPR005358">
    <property type="entry name" value="Puta_zinc/iron-chelating_dom"/>
</dbReference>
<dbReference type="Pfam" id="PF03692">
    <property type="entry name" value="CxxCxxCC"/>
    <property type="match status" value="1"/>
</dbReference>
<dbReference type="Proteomes" id="UP001620460">
    <property type="component" value="Unassembled WGS sequence"/>
</dbReference>
<organism evidence="1 2">
    <name type="scientific">Dyella ginsengisoli</name>
    <dbReference type="NCBI Taxonomy" id="363848"/>
    <lineage>
        <taxon>Bacteria</taxon>
        <taxon>Pseudomonadati</taxon>
        <taxon>Pseudomonadota</taxon>
        <taxon>Gammaproteobacteria</taxon>
        <taxon>Lysobacterales</taxon>
        <taxon>Rhodanobacteraceae</taxon>
        <taxon>Dyella</taxon>
    </lineage>
</organism>
<gene>
    <name evidence="1" type="ORF">ISP17_15645</name>
</gene>
<dbReference type="RefSeq" id="WP_404634866.1">
    <property type="nucleotide sequence ID" value="NZ_JADIKM010000004.1"/>
</dbReference>
<accession>A0ABW8JWA4</accession>
<sequence length="116" mass="13203">MSELSPQRERYHQRVDPSVQCDTCEAVCCRLTVVLMPEDRVPRWLVHEDARGFQTLAKGEDGWCAAVDPLDFRCSIYADRPAICRKFAMGSPSCRHERAEWATHRAVPTPVQTWGG</sequence>
<name>A0ABW8JWA4_9GAMM</name>
<evidence type="ECO:0000313" key="1">
    <source>
        <dbReference type="EMBL" id="MFK2905397.1"/>
    </source>
</evidence>